<comment type="caution">
    <text evidence="1">The sequence shown here is derived from an EMBL/GenBank/DDBJ whole genome shotgun (WGS) entry which is preliminary data.</text>
</comment>
<keyword evidence="2" id="KW-1185">Reference proteome</keyword>
<protein>
    <submittedName>
        <fullName evidence="1">Uncharacterized protein</fullName>
    </submittedName>
</protein>
<dbReference type="Proteomes" id="UP001060085">
    <property type="component" value="Linkage Group LG02"/>
</dbReference>
<dbReference type="EMBL" id="CM044702">
    <property type="protein sequence ID" value="KAI5678100.1"/>
    <property type="molecule type" value="Genomic_DNA"/>
</dbReference>
<accession>A0ACC0BZK9</accession>
<organism evidence="1 2">
    <name type="scientific">Catharanthus roseus</name>
    <name type="common">Madagascar periwinkle</name>
    <name type="synonym">Vinca rosea</name>
    <dbReference type="NCBI Taxonomy" id="4058"/>
    <lineage>
        <taxon>Eukaryota</taxon>
        <taxon>Viridiplantae</taxon>
        <taxon>Streptophyta</taxon>
        <taxon>Embryophyta</taxon>
        <taxon>Tracheophyta</taxon>
        <taxon>Spermatophyta</taxon>
        <taxon>Magnoliopsida</taxon>
        <taxon>eudicotyledons</taxon>
        <taxon>Gunneridae</taxon>
        <taxon>Pentapetalae</taxon>
        <taxon>asterids</taxon>
        <taxon>lamiids</taxon>
        <taxon>Gentianales</taxon>
        <taxon>Apocynaceae</taxon>
        <taxon>Rauvolfioideae</taxon>
        <taxon>Vinceae</taxon>
        <taxon>Catharanthinae</taxon>
        <taxon>Catharanthus</taxon>
    </lineage>
</organism>
<proteinExistence type="predicted"/>
<sequence length="595" mass="67871">MKRKVEQLSLLELPKQLPLFSAVKKQLRSKLPQRRRRFQISPIFNSFFTNINCSSHLTNEEFSFECDSSRISANKRGFDEEGIKEFRRNGRPNYSDKRTNEWLEDTEVEVSEYSCVESCSGAVSVDRDANVRRGDETVEKFTGKFVDKKLKGSEISLQFDQSEANLNGTKASETVNQSEITKEVAGKYLKIGAAKANQFYCPLEFNSNDVVSSNSVLSNLQKASEAESAQQVESGDDEAEKSGAERRVKLVPIDVDFTCSEHFSNDIVSDVYSSAYSELQSDILLDSSDFDTDYTPSVWYDSGSQFSEKSNESPSPTFQLFLKFSQEFCRSNKNSESNAKSCDSSSEDGDSSEITLLALENKDDQESYKMIRDRERRQVYLHDYAEDYCCTTDYGDLIIQQRLQMVHWIFEQSTNKELQRETMFLGVSLLDRLLSKGYFKTKRNLQIAGIACLTLATRLEENQPFNSVRQKIFHINGNPYTRCEVVAMEWLVQEVLKFQCFLPTMYNFLWFYLKAARASEKVEKIVKYLSVLALLGHEQLNYWPSTVAAGLVILASIATNQDASYENLIEAHASMKDDDLPKCIKSLAWLGKYIS</sequence>
<name>A0ACC0BZK9_CATRO</name>
<evidence type="ECO:0000313" key="2">
    <source>
        <dbReference type="Proteomes" id="UP001060085"/>
    </source>
</evidence>
<reference evidence="2" key="1">
    <citation type="journal article" date="2023" name="Nat. Plants">
        <title>Single-cell RNA sequencing provides a high-resolution roadmap for understanding the multicellular compartmentation of specialized metabolism.</title>
        <authorList>
            <person name="Sun S."/>
            <person name="Shen X."/>
            <person name="Li Y."/>
            <person name="Li Y."/>
            <person name="Wang S."/>
            <person name="Li R."/>
            <person name="Zhang H."/>
            <person name="Shen G."/>
            <person name="Guo B."/>
            <person name="Wei J."/>
            <person name="Xu J."/>
            <person name="St-Pierre B."/>
            <person name="Chen S."/>
            <person name="Sun C."/>
        </authorList>
    </citation>
    <scope>NUCLEOTIDE SEQUENCE [LARGE SCALE GENOMIC DNA]</scope>
</reference>
<gene>
    <name evidence="1" type="ORF">M9H77_09050</name>
</gene>
<evidence type="ECO:0000313" key="1">
    <source>
        <dbReference type="EMBL" id="KAI5678100.1"/>
    </source>
</evidence>